<dbReference type="KEGG" id="cam:101501825"/>
<dbReference type="RefSeq" id="XP_004503455.1">
    <property type="nucleotide sequence ID" value="XM_004503398.3"/>
</dbReference>
<gene>
    <name evidence="7" type="primary">LOC101501825</name>
</gene>
<dbReference type="InterPro" id="IPR011043">
    <property type="entry name" value="Gal_Oxase/kelch_b-propeller"/>
</dbReference>
<evidence type="ECO:0000256" key="2">
    <source>
        <dbReference type="SAM" id="MobiDB-lite"/>
    </source>
</evidence>
<dbReference type="Proteomes" id="UP000087171">
    <property type="component" value="Chromosome Ca6"/>
</dbReference>
<dbReference type="Pfam" id="PF09118">
    <property type="entry name" value="GO-like_E_set"/>
    <property type="match status" value="1"/>
</dbReference>
<dbReference type="InterPro" id="IPR009880">
    <property type="entry name" value="Glyoxal_oxidase_N"/>
</dbReference>
<name>A0A1S2YFA1_CICAR</name>
<dbReference type="SUPFAM" id="SSF81296">
    <property type="entry name" value="E set domains"/>
    <property type="match status" value="1"/>
</dbReference>
<keyword evidence="6" id="KW-1185">Reference proteome</keyword>
<feature type="compositionally biased region" description="Acidic residues" evidence="2">
    <location>
        <begin position="48"/>
        <end position="63"/>
    </location>
</feature>
<dbReference type="AlphaFoldDB" id="A0A1S2YFA1"/>
<dbReference type="eggNOG" id="ENOG502QS5Z">
    <property type="taxonomic scope" value="Eukaryota"/>
</dbReference>
<dbReference type="Gene3D" id="2.130.10.80">
    <property type="entry name" value="Galactose oxidase/kelch, beta-propeller"/>
    <property type="match status" value="1"/>
</dbReference>
<dbReference type="PANTHER" id="PTHR32208:SF100">
    <property type="entry name" value="GLYOXAL OXIDASE AMINO-TERMINAL PROTEIN"/>
    <property type="match status" value="1"/>
</dbReference>
<dbReference type="PaxDb" id="3827-XP_004503455.1"/>
<protein>
    <submittedName>
        <fullName evidence="7">Aldehyde oxidase GLOX1</fullName>
    </submittedName>
</protein>
<accession>A0A1S2YFA1</accession>
<dbReference type="InterPro" id="IPR037293">
    <property type="entry name" value="Gal_Oxidase_central_sf"/>
</dbReference>
<dbReference type="PANTHER" id="PTHR32208">
    <property type="entry name" value="SECRETED PROTEIN-RELATED"/>
    <property type="match status" value="1"/>
</dbReference>
<dbReference type="Pfam" id="PF07250">
    <property type="entry name" value="Glyoxal_oxid_N"/>
    <property type="match status" value="1"/>
</dbReference>
<reference evidence="7" key="2">
    <citation type="submission" date="2025-08" db="UniProtKB">
        <authorList>
            <consortium name="RefSeq"/>
        </authorList>
    </citation>
    <scope>IDENTIFICATION</scope>
    <source>
        <tissue evidence="7">Etiolated seedlings</tissue>
    </source>
</reference>
<reference evidence="6" key="1">
    <citation type="journal article" date="2013" name="Nat. Biotechnol.">
        <title>Draft genome sequence of chickpea (Cicer arietinum) provides a resource for trait improvement.</title>
        <authorList>
            <person name="Varshney R.K."/>
            <person name="Song C."/>
            <person name="Saxena R.K."/>
            <person name="Azam S."/>
            <person name="Yu S."/>
            <person name="Sharpe A.G."/>
            <person name="Cannon S."/>
            <person name="Baek J."/>
            <person name="Rosen B.D."/>
            <person name="Tar'an B."/>
            <person name="Millan T."/>
            <person name="Zhang X."/>
            <person name="Ramsay L.D."/>
            <person name="Iwata A."/>
            <person name="Wang Y."/>
            <person name="Nelson W."/>
            <person name="Farmer A.D."/>
            <person name="Gaur P.M."/>
            <person name="Soderlund C."/>
            <person name="Penmetsa R.V."/>
            <person name="Xu C."/>
            <person name="Bharti A.K."/>
            <person name="He W."/>
            <person name="Winter P."/>
            <person name="Zhao S."/>
            <person name="Hane J.K."/>
            <person name="Carrasquilla-Garcia N."/>
            <person name="Condie J.A."/>
            <person name="Upadhyaya H.D."/>
            <person name="Luo M.C."/>
            <person name="Thudi M."/>
            <person name="Gowda C.L."/>
            <person name="Singh N.P."/>
            <person name="Lichtenzveig J."/>
            <person name="Gali K.K."/>
            <person name="Rubio J."/>
            <person name="Nadarajan N."/>
            <person name="Dolezel J."/>
            <person name="Bansal K.C."/>
            <person name="Xu X."/>
            <person name="Edwards D."/>
            <person name="Zhang G."/>
            <person name="Kahl G."/>
            <person name="Gil J."/>
            <person name="Singh K.B."/>
            <person name="Datta S.K."/>
            <person name="Jackson S.A."/>
            <person name="Wang J."/>
            <person name="Cook D.R."/>
        </authorList>
    </citation>
    <scope>NUCLEOTIDE SEQUENCE [LARGE SCALE GENOMIC DNA]</scope>
    <source>
        <strain evidence="6">cv. CDC Frontier</strain>
    </source>
</reference>
<evidence type="ECO:0000313" key="6">
    <source>
        <dbReference type="Proteomes" id="UP000087171"/>
    </source>
</evidence>
<sequence>MTHLHKVVFILAILFLVVDARHTNRHLKGHRIRRHPLFPNLHHPFDPPSDDNNDVVPSEDDNDVTPSNDDNNNDAPIYNKNLRDVMDKKDDFEIDSIGSWEIISENAGVSAMHVNLLPTNKIMIYDAKVYRGSRIKLPDGVPCVPYKDFQTQEDKLDCFAHSVEYDLETNQVRPLKINGGDPWCSSGGLAPDGTLVSSGGFADGGKTVRHFGGGCEECEWREYDNTLVDDRWYATQQLLPNGEFILVGGRRAFSYEFIPQQEGQRNEKSYFFPFLYETADLDENNLYPFVHLSIDGNLFIFSNNRSLLLNPTTHKVVRTFPVLPGGSRNYPASGMSALLPIDLNAENAKAEVLVCGGNLPDAFLIAETKKTFLPALQDCNRLMISEPFPQWDNEIMPSRRTMGDALILPNGQLLFINGAQLGTAAWWDAEAPNYTPVLYNPDKPKGLRFKVMKPTQIARMYHSTSLVLPNGKIWVGGSNTHNAYRDVDRYPTETRVEAFSPPYLDEAFNRYRPQISEDASDKELTYGNLFETQFSVEEGDRLTTNDIKVTMYSPPFTTHGFSMGQRLIILKNDELIEQAQGVYRVRLVAPPSGIIAPPGYYLLSVVHRGIPSTGTWVHIQQN</sequence>
<proteinExistence type="predicted"/>
<dbReference type="CDD" id="cd02851">
    <property type="entry name" value="E_set_GO_C"/>
    <property type="match status" value="1"/>
</dbReference>
<feature type="signal peptide" evidence="3">
    <location>
        <begin position="1"/>
        <end position="20"/>
    </location>
</feature>
<evidence type="ECO:0000259" key="4">
    <source>
        <dbReference type="Pfam" id="PF07250"/>
    </source>
</evidence>
<dbReference type="SUPFAM" id="SSF50965">
    <property type="entry name" value="Galactose oxidase, central domain"/>
    <property type="match status" value="1"/>
</dbReference>
<evidence type="ECO:0000256" key="1">
    <source>
        <dbReference type="ARBA" id="ARBA00022729"/>
    </source>
</evidence>
<dbReference type="InterPro" id="IPR014756">
    <property type="entry name" value="Ig_E-set"/>
</dbReference>
<evidence type="ECO:0000256" key="3">
    <source>
        <dbReference type="SAM" id="SignalP"/>
    </source>
</evidence>
<dbReference type="InterPro" id="IPR013783">
    <property type="entry name" value="Ig-like_fold"/>
</dbReference>
<dbReference type="OrthoDB" id="2019572at2759"/>
<dbReference type="STRING" id="3827.A0A1S2YFA1"/>
<feature type="domain" description="Glyoxal oxidase N-terminal" evidence="4">
    <location>
        <begin position="112"/>
        <end position="503"/>
    </location>
</feature>
<dbReference type="Gene3D" id="2.60.40.10">
    <property type="entry name" value="Immunoglobulins"/>
    <property type="match status" value="1"/>
</dbReference>
<feature type="domain" description="Galactose oxidase-like Early set" evidence="5">
    <location>
        <begin position="512"/>
        <end position="619"/>
    </location>
</feature>
<feature type="chain" id="PRO_5010291568" evidence="3">
    <location>
        <begin position="21"/>
        <end position="622"/>
    </location>
</feature>
<feature type="compositionally biased region" description="Polar residues" evidence="2">
    <location>
        <begin position="64"/>
        <end position="74"/>
    </location>
</feature>
<feature type="region of interest" description="Disordered" evidence="2">
    <location>
        <begin position="38"/>
        <end position="80"/>
    </location>
</feature>
<keyword evidence="1 3" id="KW-0732">Signal</keyword>
<dbReference type="GeneID" id="101501825"/>
<evidence type="ECO:0000313" key="7">
    <source>
        <dbReference type="RefSeq" id="XP_004503455.1"/>
    </source>
</evidence>
<dbReference type="InterPro" id="IPR015202">
    <property type="entry name" value="GO-like_E_set"/>
</dbReference>
<evidence type="ECO:0000259" key="5">
    <source>
        <dbReference type="Pfam" id="PF09118"/>
    </source>
</evidence>
<organism evidence="6 7">
    <name type="scientific">Cicer arietinum</name>
    <name type="common">Chickpea</name>
    <name type="synonym">Garbanzo</name>
    <dbReference type="NCBI Taxonomy" id="3827"/>
    <lineage>
        <taxon>Eukaryota</taxon>
        <taxon>Viridiplantae</taxon>
        <taxon>Streptophyta</taxon>
        <taxon>Embryophyta</taxon>
        <taxon>Tracheophyta</taxon>
        <taxon>Spermatophyta</taxon>
        <taxon>Magnoliopsida</taxon>
        <taxon>eudicotyledons</taxon>
        <taxon>Gunneridae</taxon>
        <taxon>Pentapetalae</taxon>
        <taxon>rosids</taxon>
        <taxon>fabids</taxon>
        <taxon>Fabales</taxon>
        <taxon>Fabaceae</taxon>
        <taxon>Papilionoideae</taxon>
        <taxon>50 kb inversion clade</taxon>
        <taxon>NPAAA clade</taxon>
        <taxon>Hologalegina</taxon>
        <taxon>IRL clade</taxon>
        <taxon>Cicereae</taxon>
        <taxon>Cicer</taxon>
    </lineage>
</organism>